<dbReference type="Gene3D" id="3.40.50.10810">
    <property type="entry name" value="Tandem AAA-ATPase domain"/>
    <property type="match status" value="1"/>
</dbReference>
<dbReference type="GO" id="GO:0005524">
    <property type="term" value="F:ATP binding"/>
    <property type="evidence" value="ECO:0007669"/>
    <property type="project" value="InterPro"/>
</dbReference>
<dbReference type="InterPro" id="IPR017907">
    <property type="entry name" value="Znf_RING_CS"/>
</dbReference>
<dbReference type="InterPro" id="IPR019787">
    <property type="entry name" value="Znf_PHD-finger"/>
</dbReference>
<dbReference type="PROSITE" id="PS00518">
    <property type="entry name" value="ZF_RING_1"/>
    <property type="match status" value="1"/>
</dbReference>
<evidence type="ECO:0000259" key="7">
    <source>
        <dbReference type="PROSITE" id="PS50089"/>
    </source>
</evidence>
<dbReference type="CDD" id="cd18070">
    <property type="entry name" value="DEXQc_SHPRH"/>
    <property type="match status" value="1"/>
</dbReference>
<feature type="non-terminal residue" evidence="10">
    <location>
        <position position="1"/>
    </location>
</feature>
<dbReference type="InterPro" id="IPR027417">
    <property type="entry name" value="P-loop_NTPase"/>
</dbReference>
<dbReference type="eggNOG" id="KOG0298">
    <property type="taxonomic scope" value="Eukaryota"/>
</dbReference>
<dbReference type="OMA" id="KAVFFCA"/>
<evidence type="ECO:0000259" key="8">
    <source>
        <dbReference type="PROSITE" id="PS51192"/>
    </source>
</evidence>
<dbReference type="PROSITE" id="PS50016">
    <property type="entry name" value="ZF_PHD_2"/>
    <property type="match status" value="1"/>
</dbReference>
<dbReference type="PhylomeDB" id="E9H9F9"/>
<organism evidence="10 11">
    <name type="scientific">Daphnia pulex</name>
    <name type="common">Water flea</name>
    <dbReference type="NCBI Taxonomy" id="6669"/>
    <lineage>
        <taxon>Eukaryota</taxon>
        <taxon>Metazoa</taxon>
        <taxon>Ecdysozoa</taxon>
        <taxon>Arthropoda</taxon>
        <taxon>Crustacea</taxon>
        <taxon>Branchiopoda</taxon>
        <taxon>Diplostraca</taxon>
        <taxon>Cladocera</taxon>
        <taxon>Anomopoda</taxon>
        <taxon>Daphniidae</taxon>
        <taxon>Daphnia</taxon>
    </lineage>
</organism>
<dbReference type="EMBL" id="GL732608">
    <property type="protein sequence ID" value="EFX71612.1"/>
    <property type="molecule type" value="Genomic_DNA"/>
</dbReference>
<accession>E9H9F9</accession>
<dbReference type="Pfam" id="PF00628">
    <property type="entry name" value="PHD"/>
    <property type="match status" value="1"/>
</dbReference>
<dbReference type="PROSITE" id="PS01359">
    <property type="entry name" value="ZF_PHD_1"/>
    <property type="match status" value="1"/>
</dbReference>
<dbReference type="OrthoDB" id="423559at2759"/>
<dbReference type="SMART" id="SM00490">
    <property type="entry name" value="HELICc"/>
    <property type="match status" value="1"/>
</dbReference>
<dbReference type="InterPro" id="IPR013083">
    <property type="entry name" value="Znf_RING/FYVE/PHD"/>
</dbReference>
<dbReference type="KEGG" id="dpx:DAPPUDRAFT_10188"/>
<dbReference type="InterPro" id="IPR038718">
    <property type="entry name" value="SNF2-like_sf"/>
</dbReference>
<proteinExistence type="predicted"/>
<dbReference type="InterPro" id="IPR049730">
    <property type="entry name" value="SNF2/RAD54-like_C"/>
</dbReference>
<dbReference type="InterPro" id="IPR048686">
    <property type="entry name" value="SHPRH_helical_1st"/>
</dbReference>
<keyword evidence="3" id="KW-0378">Hydrolase</keyword>
<sequence>CVCGKTVPGTSPLVQCPKCKRQQHSNCVHYDLTDPLRGPYFCPHCWNEQEPLESGATLIITPSSISNQWLEEIKRHVSDEFNILIYQGVSGQGYHQPTQLARRYDVIITTYETLRKELHFAKVNTGEKRTRRKAASYMAPPSPLLAVRFWRLCLDEAQMVEGSTTKAAEMARTFHAVHRWCVTGTPIQKSVYDLQGLFVFLNVPVDRNAFYDSNQLVEVLAPIFWRTRKTAVTNQIQLPEQTEETHWLSFSAVEQHFYQLQQVQSAKEAKERFIKFSISPQTKLSNIEAHKVKCLLFPLMNLRQACVHPQMVRGQFLTLKAQFKTLSMEELLVTLIKRAQLECQESQRLRVSAANGQAALHIIKKEWAQAAEKYRDVLRWSEEIKDSVKTDSLQRLHSLHNLAEVLRMAPAGSIPPTLRDESLEEEADQLKKRYLGKALTQVEVARSTMATLTVRVVSIQNELEDNRLQLNDMWWTALIQWSSDTSKSEKLVQDLKDKMTEENDSIVFTNVDGLKFLLFSRIEELEEQRMTVTKRMRVMEVTSIDRISQDAADCHLRPLEGRRKKDRCKICVVYDQIEDYESLLFRMDDRKNQDDDWDNPEEDVAGVHIESLRRGTWADSEIERMLRHMLGFARKHHTPQPIQDGGAIQLKLLDAYKKEFRQIRVVWRQLNDQASAVDELSMATLRLRLRLPHEVPQQMPVAMPIYLLEKHEVNIQYVKLNGDLITSGHSLKRHMGHVVYLKNLESAGFGKTGNENPDPCPVCHCELGDKWSVLVCGHSFCMECIQLLVAQGPNNVMKKLRCAICRETTTLHEIAYVDAQATVVEDPESVSIRVKGSHSTKVQAVVQQLLLIKKDDPDAKCLVFSTWIDVLLIVGRALDENNISHCSFFSNKSQVQLNKFKRDPSVSVLLIPIQSGANGLNLTEATHVLLMEPILNPGSELQAIGRVHRIGQTKPTVVHRFLVKHTIEEKMAVMLEKHRSALTSRSSVSVKENPVTLADLKELLVDEGE</sequence>
<keyword evidence="4" id="KW-0862">Zinc</keyword>
<evidence type="ECO:0000256" key="5">
    <source>
        <dbReference type="PROSITE-ProRule" id="PRU00175"/>
    </source>
</evidence>
<dbReference type="Gene3D" id="3.40.50.300">
    <property type="entry name" value="P-loop containing nucleotide triphosphate hydrolases"/>
    <property type="match status" value="1"/>
</dbReference>
<dbReference type="AlphaFoldDB" id="E9H9F9"/>
<dbReference type="InterPro" id="IPR048695">
    <property type="entry name" value="SHPRH_helical_2nd"/>
</dbReference>
<dbReference type="InterPro" id="IPR001841">
    <property type="entry name" value="Znf_RING"/>
</dbReference>
<dbReference type="Proteomes" id="UP000000305">
    <property type="component" value="Unassembled WGS sequence"/>
</dbReference>
<dbReference type="FunCoup" id="E9H9F9">
    <property type="interactions" value="782"/>
</dbReference>
<dbReference type="PROSITE" id="PS51194">
    <property type="entry name" value="HELICASE_CTER"/>
    <property type="match status" value="1"/>
</dbReference>
<dbReference type="Pfam" id="PF21325">
    <property type="entry name" value="SHPRH_helical-1st"/>
    <property type="match status" value="1"/>
</dbReference>
<name>E9H9F9_DAPPU</name>
<evidence type="ECO:0000259" key="6">
    <source>
        <dbReference type="PROSITE" id="PS50016"/>
    </source>
</evidence>
<dbReference type="GO" id="GO:0016787">
    <property type="term" value="F:hydrolase activity"/>
    <property type="evidence" value="ECO:0007669"/>
    <property type="project" value="UniProtKB-KW"/>
</dbReference>
<evidence type="ECO:0008006" key="12">
    <source>
        <dbReference type="Google" id="ProtNLM"/>
    </source>
</evidence>
<evidence type="ECO:0000256" key="3">
    <source>
        <dbReference type="ARBA" id="ARBA00022801"/>
    </source>
</evidence>
<dbReference type="Gene3D" id="3.30.40.10">
    <property type="entry name" value="Zinc/RING finger domain, C3HC4 (zinc finger)"/>
    <property type="match status" value="2"/>
</dbReference>
<dbReference type="Pfam" id="PF00176">
    <property type="entry name" value="SNF2-rel_dom"/>
    <property type="match status" value="1"/>
</dbReference>
<protein>
    <recommendedName>
        <fullName evidence="12">RING-type domain-containing protein</fullName>
    </recommendedName>
</protein>
<evidence type="ECO:0000256" key="1">
    <source>
        <dbReference type="ARBA" id="ARBA00022723"/>
    </source>
</evidence>
<dbReference type="Pfam" id="PF21324">
    <property type="entry name" value="SHPRH_helical-2nd"/>
    <property type="match status" value="1"/>
</dbReference>
<dbReference type="InterPro" id="IPR001650">
    <property type="entry name" value="Helicase_C-like"/>
</dbReference>
<feature type="domain" description="PHD-type" evidence="6">
    <location>
        <begin position="1"/>
        <end position="48"/>
    </location>
</feature>
<dbReference type="CDD" id="cd18793">
    <property type="entry name" value="SF2_C_SNF"/>
    <property type="match status" value="1"/>
</dbReference>
<dbReference type="HOGENOM" id="CLU_001726_1_0_1"/>
<dbReference type="SUPFAM" id="SSF52540">
    <property type="entry name" value="P-loop containing nucleoside triphosphate hydrolases"/>
    <property type="match status" value="2"/>
</dbReference>
<dbReference type="SMART" id="SM00487">
    <property type="entry name" value="DEXDc"/>
    <property type="match status" value="1"/>
</dbReference>
<dbReference type="GO" id="GO:0061630">
    <property type="term" value="F:ubiquitin protein ligase activity"/>
    <property type="evidence" value="ECO:0000318"/>
    <property type="project" value="GO_Central"/>
</dbReference>
<dbReference type="PROSITE" id="PS50089">
    <property type="entry name" value="ZF_RING_2"/>
    <property type="match status" value="1"/>
</dbReference>
<dbReference type="FunFam" id="3.40.50.300:FF:002282">
    <property type="entry name" value="Uncharacterized protein, isoform A"/>
    <property type="match status" value="1"/>
</dbReference>
<feature type="domain" description="Helicase ATP-binding" evidence="8">
    <location>
        <begin position="57"/>
        <end position="204"/>
    </location>
</feature>
<evidence type="ECO:0000259" key="9">
    <source>
        <dbReference type="PROSITE" id="PS51194"/>
    </source>
</evidence>
<feature type="domain" description="RING-type" evidence="7">
    <location>
        <begin position="760"/>
        <end position="806"/>
    </location>
</feature>
<keyword evidence="11" id="KW-1185">Reference proteome</keyword>
<dbReference type="PROSITE" id="PS51192">
    <property type="entry name" value="HELICASE_ATP_BIND_1"/>
    <property type="match status" value="1"/>
</dbReference>
<evidence type="ECO:0000313" key="10">
    <source>
        <dbReference type="EMBL" id="EFX71612.1"/>
    </source>
</evidence>
<dbReference type="InterPro" id="IPR027370">
    <property type="entry name" value="Znf-RING_euk"/>
</dbReference>
<gene>
    <name evidence="10" type="ORF">DAPPUDRAFT_10188</name>
</gene>
<dbReference type="InterPro" id="IPR014001">
    <property type="entry name" value="Helicase_ATP-bd"/>
</dbReference>
<dbReference type="STRING" id="6669.E9H9F9"/>
<dbReference type="SUPFAM" id="SSF57850">
    <property type="entry name" value="RING/U-box"/>
    <property type="match status" value="1"/>
</dbReference>
<reference evidence="10 11" key="1">
    <citation type="journal article" date="2011" name="Science">
        <title>The ecoresponsive genome of Daphnia pulex.</title>
        <authorList>
            <person name="Colbourne J.K."/>
            <person name="Pfrender M.E."/>
            <person name="Gilbert D."/>
            <person name="Thomas W.K."/>
            <person name="Tucker A."/>
            <person name="Oakley T.H."/>
            <person name="Tokishita S."/>
            <person name="Aerts A."/>
            <person name="Arnold G.J."/>
            <person name="Basu M.K."/>
            <person name="Bauer D.J."/>
            <person name="Caceres C.E."/>
            <person name="Carmel L."/>
            <person name="Casola C."/>
            <person name="Choi J.H."/>
            <person name="Detter J.C."/>
            <person name="Dong Q."/>
            <person name="Dusheyko S."/>
            <person name="Eads B.D."/>
            <person name="Frohlich T."/>
            <person name="Geiler-Samerotte K.A."/>
            <person name="Gerlach D."/>
            <person name="Hatcher P."/>
            <person name="Jogdeo S."/>
            <person name="Krijgsveld J."/>
            <person name="Kriventseva E.V."/>
            <person name="Kultz D."/>
            <person name="Laforsch C."/>
            <person name="Lindquist E."/>
            <person name="Lopez J."/>
            <person name="Manak J.R."/>
            <person name="Muller J."/>
            <person name="Pangilinan J."/>
            <person name="Patwardhan R.P."/>
            <person name="Pitluck S."/>
            <person name="Pritham E.J."/>
            <person name="Rechtsteiner A."/>
            <person name="Rho M."/>
            <person name="Rogozin I.B."/>
            <person name="Sakarya O."/>
            <person name="Salamov A."/>
            <person name="Schaack S."/>
            <person name="Shapiro H."/>
            <person name="Shiga Y."/>
            <person name="Skalitzky C."/>
            <person name="Smith Z."/>
            <person name="Souvorov A."/>
            <person name="Sung W."/>
            <person name="Tang Z."/>
            <person name="Tsuchiya D."/>
            <person name="Tu H."/>
            <person name="Vos H."/>
            <person name="Wang M."/>
            <person name="Wolf Y.I."/>
            <person name="Yamagata H."/>
            <person name="Yamada T."/>
            <person name="Ye Y."/>
            <person name="Shaw J.R."/>
            <person name="Andrews J."/>
            <person name="Crease T.J."/>
            <person name="Tang H."/>
            <person name="Lucas S.M."/>
            <person name="Robertson H.M."/>
            <person name="Bork P."/>
            <person name="Koonin E.V."/>
            <person name="Zdobnov E.M."/>
            <person name="Grigoriev I.V."/>
            <person name="Lynch M."/>
            <person name="Boore J.L."/>
        </authorList>
    </citation>
    <scope>NUCLEOTIDE SEQUENCE [LARGE SCALE GENOMIC DNA]</scope>
</reference>
<dbReference type="GO" id="GO:0008270">
    <property type="term" value="F:zinc ion binding"/>
    <property type="evidence" value="ECO:0007669"/>
    <property type="project" value="UniProtKB-KW"/>
</dbReference>
<keyword evidence="2 5" id="KW-0863">Zinc-finger</keyword>
<evidence type="ECO:0000256" key="4">
    <source>
        <dbReference type="ARBA" id="ARBA00022833"/>
    </source>
</evidence>
<dbReference type="Pfam" id="PF00271">
    <property type="entry name" value="Helicase_C"/>
    <property type="match status" value="1"/>
</dbReference>
<dbReference type="SMART" id="SM00184">
    <property type="entry name" value="RING"/>
    <property type="match status" value="1"/>
</dbReference>
<dbReference type="InterPro" id="IPR052583">
    <property type="entry name" value="ATP-helicase/E3_Ub-Ligase"/>
</dbReference>
<dbReference type="InParanoid" id="E9H9F9"/>
<dbReference type="Pfam" id="PF13445">
    <property type="entry name" value="zf-RING_UBOX"/>
    <property type="match status" value="1"/>
</dbReference>
<evidence type="ECO:0000256" key="2">
    <source>
        <dbReference type="ARBA" id="ARBA00022771"/>
    </source>
</evidence>
<evidence type="ECO:0000313" key="11">
    <source>
        <dbReference type="Proteomes" id="UP000000305"/>
    </source>
</evidence>
<feature type="non-terminal residue" evidence="10">
    <location>
        <position position="1009"/>
    </location>
</feature>
<dbReference type="InterPro" id="IPR000330">
    <property type="entry name" value="SNF2_N"/>
</dbReference>
<dbReference type="PANTHER" id="PTHR45865:SF1">
    <property type="entry name" value="E3 UBIQUITIN-PROTEIN LIGASE SHPRH"/>
    <property type="match status" value="1"/>
</dbReference>
<dbReference type="CDD" id="cd16569">
    <property type="entry name" value="RING-HC_SHPRH-like"/>
    <property type="match status" value="1"/>
</dbReference>
<dbReference type="GO" id="GO:0000209">
    <property type="term" value="P:protein polyubiquitination"/>
    <property type="evidence" value="ECO:0000318"/>
    <property type="project" value="GO_Central"/>
</dbReference>
<dbReference type="InterPro" id="IPR019786">
    <property type="entry name" value="Zinc_finger_PHD-type_CS"/>
</dbReference>
<feature type="domain" description="Helicase C-terminal" evidence="9">
    <location>
        <begin position="845"/>
        <end position="1001"/>
    </location>
</feature>
<dbReference type="GO" id="GO:0006974">
    <property type="term" value="P:DNA damage response"/>
    <property type="evidence" value="ECO:0000318"/>
    <property type="project" value="GO_Central"/>
</dbReference>
<keyword evidence="1" id="KW-0479">Metal-binding</keyword>
<dbReference type="FunFam" id="3.40.50.10810:FF:000013">
    <property type="entry name" value="E3 ubiquitin-protein ligase SHPRH isoform X2"/>
    <property type="match status" value="1"/>
</dbReference>
<dbReference type="PANTHER" id="PTHR45865">
    <property type="entry name" value="E3 UBIQUITIN-PROTEIN LIGASE SHPRH FAMILY MEMBER"/>
    <property type="match status" value="1"/>
</dbReference>